<evidence type="ECO:0000256" key="1">
    <source>
        <dbReference type="ARBA" id="ARBA00001946"/>
    </source>
</evidence>
<name>A0A5B1C5F7_VIBCL</name>
<sequence length="150" mass="17577">MIEKKKLSCGVIVVDSNNLVLMQHVTGQDHWDIPKGTQNPGETTKETAVRELEEETGLVVKEEDLVEIGWFFYNKFKDLYLYMLKVDSVNLKELKCRSTFIDELKYEVPEADFYEMVSIDQMKDRACRSMHTLLNFKLESEIKTLISRFQ</sequence>
<dbReference type="Gene3D" id="3.90.79.10">
    <property type="entry name" value="Nucleoside Triphosphate Pyrophosphohydrolase"/>
    <property type="match status" value="1"/>
</dbReference>
<evidence type="ECO:0000256" key="3">
    <source>
        <dbReference type="RuleBase" id="RU003476"/>
    </source>
</evidence>
<dbReference type="SUPFAM" id="SSF55811">
    <property type="entry name" value="Nudix"/>
    <property type="match status" value="1"/>
</dbReference>
<protein>
    <submittedName>
        <fullName evidence="5">NUDIX hydrolase</fullName>
    </submittedName>
</protein>
<dbReference type="InterPro" id="IPR051325">
    <property type="entry name" value="Nudix_hydrolase_domain"/>
</dbReference>
<dbReference type="Pfam" id="PF00293">
    <property type="entry name" value="NUDIX"/>
    <property type="match status" value="1"/>
</dbReference>
<dbReference type="AlphaFoldDB" id="A0A5B1C5F7"/>
<keyword evidence="2 3" id="KW-0378">Hydrolase</keyword>
<feature type="domain" description="Nudix hydrolase" evidence="4">
    <location>
        <begin position="4"/>
        <end position="140"/>
    </location>
</feature>
<dbReference type="PROSITE" id="PS00893">
    <property type="entry name" value="NUDIX_BOX"/>
    <property type="match status" value="1"/>
</dbReference>
<dbReference type="PANTHER" id="PTHR21340:SF0">
    <property type="entry name" value="BIS(5'-NUCLEOSYL)-TETRAPHOSPHATASE [ASYMMETRICAL]"/>
    <property type="match status" value="1"/>
</dbReference>
<proteinExistence type="inferred from homology"/>
<dbReference type="GO" id="GO:0004081">
    <property type="term" value="F:bis(5'-nucleosyl)-tetraphosphatase (asymmetrical) activity"/>
    <property type="evidence" value="ECO:0007669"/>
    <property type="project" value="TreeGrafter"/>
</dbReference>
<dbReference type="PRINTS" id="PR00502">
    <property type="entry name" value="NUDIXFAMILY"/>
</dbReference>
<dbReference type="EMBL" id="VUAA01000007">
    <property type="protein sequence ID" value="KAA1255285.1"/>
    <property type="molecule type" value="Genomic_DNA"/>
</dbReference>
<comment type="caution">
    <text evidence="5">The sequence shown here is derived from an EMBL/GenBank/DDBJ whole genome shotgun (WGS) entry which is preliminary data.</text>
</comment>
<dbReference type="CDD" id="cd02883">
    <property type="entry name" value="NUDIX_Hydrolase"/>
    <property type="match status" value="1"/>
</dbReference>
<dbReference type="PROSITE" id="PS51462">
    <property type="entry name" value="NUDIX"/>
    <property type="match status" value="1"/>
</dbReference>
<comment type="cofactor">
    <cofactor evidence="1">
        <name>Mg(2+)</name>
        <dbReference type="ChEBI" id="CHEBI:18420"/>
    </cofactor>
</comment>
<reference evidence="5 6" key="1">
    <citation type="submission" date="2019-09" db="EMBL/GenBank/DDBJ databases">
        <authorList>
            <person name="Kritzky A."/>
            <person name="Schelkanova E.Y."/>
            <person name="Alkhova Z.V."/>
            <person name="Smirnova N.I."/>
        </authorList>
    </citation>
    <scope>NUCLEOTIDE SEQUENCE [LARGE SCALE GENOMIC DNA]</scope>
    <source>
        <strain evidence="5 6">M1526</strain>
    </source>
</reference>
<dbReference type="InterPro" id="IPR020084">
    <property type="entry name" value="NUDIX_hydrolase_CS"/>
</dbReference>
<evidence type="ECO:0000313" key="5">
    <source>
        <dbReference type="EMBL" id="KAA1255285.1"/>
    </source>
</evidence>
<evidence type="ECO:0000256" key="2">
    <source>
        <dbReference type="ARBA" id="ARBA00022801"/>
    </source>
</evidence>
<evidence type="ECO:0000259" key="4">
    <source>
        <dbReference type="PROSITE" id="PS51462"/>
    </source>
</evidence>
<dbReference type="GO" id="GO:0006754">
    <property type="term" value="P:ATP biosynthetic process"/>
    <property type="evidence" value="ECO:0007669"/>
    <property type="project" value="TreeGrafter"/>
</dbReference>
<dbReference type="Proteomes" id="UP000323225">
    <property type="component" value="Unassembled WGS sequence"/>
</dbReference>
<organism evidence="5 6">
    <name type="scientific">Vibrio cholerae</name>
    <dbReference type="NCBI Taxonomy" id="666"/>
    <lineage>
        <taxon>Bacteria</taxon>
        <taxon>Pseudomonadati</taxon>
        <taxon>Pseudomonadota</taxon>
        <taxon>Gammaproteobacteria</taxon>
        <taxon>Vibrionales</taxon>
        <taxon>Vibrionaceae</taxon>
        <taxon>Vibrio</taxon>
    </lineage>
</organism>
<comment type="similarity">
    <text evidence="3">Belongs to the Nudix hydrolase family.</text>
</comment>
<evidence type="ECO:0000313" key="6">
    <source>
        <dbReference type="Proteomes" id="UP000323225"/>
    </source>
</evidence>
<dbReference type="GO" id="GO:0006167">
    <property type="term" value="P:AMP biosynthetic process"/>
    <property type="evidence" value="ECO:0007669"/>
    <property type="project" value="TreeGrafter"/>
</dbReference>
<dbReference type="InterPro" id="IPR000086">
    <property type="entry name" value="NUDIX_hydrolase_dom"/>
</dbReference>
<dbReference type="PANTHER" id="PTHR21340">
    <property type="entry name" value="DIADENOSINE 5,5-P1,P4-TETRAPHOSPHATE PYROPHOSPHOHYDROLASE MUTT"/>
    <property type="match status" value="1"/>
</dbReference>
<accession>A0A5B1C5F7</accession>
<dbReference type="InterPro" id="IPR015797">
    <property type="entry name" value="NUDIX_hydrolase-like_dom_sf"/>
</dbReference>
<gene>
    <name evidence="5" type="ORF">F0M16_08695</name>
</gene>
<dbReference type="InterPro" id="IPR020476">
    <property type="entry name" value="Nudix_hydrolase"/>
</dbReference>